<keyword evidence="5" id="KW-0723">Serine/threonine-protein kinase</keyword>
<dbReference type="Gene3D" id="1.10.510.10">
    <property type="entry name" value="Transferase(Phosphotransferase) domain 1"/>
    <property type="match status" value="1"/>
</dbReference>
<dbReference type="EMBL" id="AZBU02000009">
    <property type="protein sequence ID" value="TKR64181.1"/>
    <property type="molecule type" value="Genomic_DNA"/>
</dbReference>
<dbReference type="InterPro" id="IPR050235">
    <property type="entry name" value="CK1_Ser-Thr_kinase"/>
</dbReference>
<proteinExistence type="inferred from homology"/>
<comment type="caution">
    <text evidence="8">The sequence shown here is derived from an EMBL/GenBank/DDBJ whole genome shotgun (WGS) entry which is preliminary data.</text>
</comment>
<accession>A0A4U5M5P1</accession>
<feature type="compositionally biased region" description="Basic and acidic residues" evidence="6">
    <location>
        <begin position="11"/>
        <end position="43"/>
    </location>
</feature>
<feature type="compositionally biased region" description="Basic and acidic residues" evidence="6">
    <location>
        <begin position="362"/>
        <end position="373"/>
    </location>
</feature>
<dbReference type="InterPro" id="IPR011009">
    <property type="entry name" value="Kinase-like_dom_sf"/>
</dbReference>
<comment type="similarity">
    <text evidence="5">Belongs to the protein kinase superfamily.</text>
</comment>
<feature type="compositionally biased region" description="Basic residues" evidence="6">
    <location>
        <begin position="44"/>
        <end position="69"/>
    </location>
</feature>
<keyword evidence="5" id="KW-0418">Kinase</keyword>
<dbReference type="STRING" id="34508.A0A4U5M5P1"/>
<dbReference type="EC" id="2.7.11.1" evidence="1"/>
<evidence type="ECO:0000256" key="5">
    <source>
        <dbReference type="RuleBase" id="RU000304"/>
    </source>
</evidence>
<keyword evidence="3 4" id="KW-0067">ATP-binding</keyword>
<reference evidence="8 9" key="1">
    <citation type="journal article" date="2015" name="Genome Biol.">
        <title>Comparative genomics of Steinernema reveals deeply conserved gene regulatory networks.</title>
        <authorList>
            <person name="Dillman A.R."/>
            <person name="Macchietto M."/>
            <person name="Porter C.F."/>
            <person name="Rogers A."/>
            <person name="Williams B."/>
            <person name="Antoshechkin I."/>
            <person name="Lee M.M."/>
            <person name="Goodwin Z."/>
            <person name="Lu X."/>
            <person name="Lewis E.E."/>
            <person name="Goodrich-Blair H."/>
            <person name="Stock S.P."/>
            <person name="Adams B.J."/>
            <person name="Sternberg P.W."/>
            <person name="Mortazavi A."/>
        </authorList>
    </citation>
    <scope>NUCLEOTIDE SEQUENCE [LARGE SCALE GENOMIC DNA]</scope>
    <source>
        <strain evidence="8 9">ALL</strain>
    </source>
</reference>
<dbReference type="PROSITE" id="PS50011">
    <property type="entry name" value="PROTEIN_KINASE_DOM"/>
    <property type="match status" value="1"/>
</dbReference>
<feature type="binding site" evidence="4">
    <location>
        <position position="153"/>
    </location>
    <ligand>
        <name>ATP</name>
        <dbReference type="ChEBI" id="CHEBI:30616"/>
    </ligand>
</feature>
<gene>
    <name evidence="8" type="ORF">L596_024761</name>
</gene>
<evidence type="ECO:0000313" key="9">
    <source>
        <dbReference type="Proteomes" id="UP000298663"/>
    </source>
</evidence>
<dbReference type="GO" id="GO:0004674">
    <property type="term" value="F:protein serine/threonine kinase activity"/>
    <property type="evidence" value="ECO:0007669"/>
    <property type="project" value="UniProtKB-KW"/>
</dbReference>
<dbReference type="OrthoDB" id="5869605at2759"/>
<keyword evidence="5" id="KW-0808">Transferase</keyword>
<dbReference type="PANTHER" id="PTHR11909">
    <property type="entry name" value="CASEIN KINASE-RELATED"/>
    <property type="match status" value="1"/>
</dbReference>
<evidence type="ECO:0000259" key="7">
    <source>
        <dbReference type="PROSITE" id="PS50011"/>
    </source>
</evidence>
<feature type="compositionally biased region" description="Basic residues" evidence="6">
    <location>
        <begin position="1"/>
        <end position="10"/>
    </location>
</feature>
<dbReference type="InterPro" id="IPR017441">
    <property type="entry name" value="Protein_kinase_ATP_BS"/>
</dbReference>
<evidence type="ECO:0000256" key="4">
    <source>
        <dbReference type="PROSITE-ProRule" id="PRU10141"/>
    </source>
</evidence>
<keyword evidence="9" id="KW-1185">Reference proteome</keyword>
<dbReference type="Proteomes" id="UP000298663">
    <property type="component" value="Unassembled WGS sequence"/>
</dbReference>
<feature type="domain" description="Protein kinase" evidence="7">
    <location>
        <begin position="123"/>
        <end position="373"/>
    </location>
</feature>
<dbReference type="PROSITE" id="PS00108">
    <property type="entry name" value="PROTEIN_KINASE_ST"/>
    <property type="match status" value="1"/>
</dbReference>
<feature type="region of interest" description="Disordered" evidence="6">
    <location>
        <begin position="1"/>
        <end position="115"/>
    </location>
</feature>
<reference evidence="8 9" key="2">
    <citation type="journal article" date="2019" name="G3 (Bethesda)">
        <title>Hybrid Assembly of the Genome of the Entomopathogenic Nematode Steinernema carpocapsae Identifies the X-Chromosome.</title>
        <authorList>
            <person name="Serra L."/>
            <person name="Macchietto M."/>
            <person name="Macias-Munoz A."/>
            <person name="McGill C.J."/>
            <person name="Rodriguez I.M."/>
            <person name="Rodriguez B."/>
            <person name="Murad R."/>
            <person name="Mortazavi A."/>
        </authorList>
    </citation>
    <scope>NUCLEOTIDE SEQUENCE [LARGE SCALE GENOMIC DNA]</scope>
    <source>
        <strain evidence="8 9">ALL</strain>
    </source>
</reference>
<dbReference type="Pfam" id="PF00069">
    <property type="entry name" value="Pkinase"/>
    <property type="match status" value="1"/>
</dbReference>
<dbReference type="PROSITE" id="PS00107">
    <property type="entry name" value="PROTEIN_KINASE_ATP"/>
    <property type="match status" value="1"/>
</dbReference>
<dbReference type="SUPFAM" id="SSF56112">
    <property type="entry name" value="Protein kinase-like (PK-like)"/>
    <property type="match status" value="1"/>
</dbReference>
<dbReference type="AlphaFoldDB" id="A0A4U5M5P1"/>
<sequence>MPPPNKRRERGHNGESRRRHFEDDDEELSKNVDVKSSAEETDKKKAKKRQSGRRRERRRSHDGRKKGKKSRNEKLEDKGFHRVNISDLDEVSSRSLSKEDAPPGQEPKPMNVGDRVLSGTRTFEIVKLLGCGGFGEVYKVQLVGAPGQFFAMKTELRYLHASQNRLKKDVQVFEDIEETKANLKHFVRMVDKGMTNKYKFIVMTLTGPSLTEIRNERLRADFSRSTAIRVAMQTLQCVHDIHALGYVHRDVKPSNFTIGPPPKTNVIFVLDFGISKKIKGGLKCVQKTNETGYLCKGRLERFVTRPEAPIAPKNLAAGTTWNRGSTCRWNSLIEKCSRGGKWYITGRFSHTRRSSSSTNTHESTERFLSDSAS</sequence>
<feature type="compositionally biased region" description="Basic and acidic residues" evidence="6">
    <location>
        <begin position="70"/>
        <end position="80"/>
    </location>
</feature>
<evidence type="ECO:0000256" key="2">
    <source>
        <dbReference type="ARBA" id="ARBA00022741"/>
    </source>
</evidence>
<feature type="region of interest" description="Disordered" evidence="6">
    <location>
        <begin position="351"/>
        <end position="373"/>
    </location>
</feature>
<dbReference type="SMART" id="SM00220">
    <property type="entry name" value="S_TKc"/>
    <property type="match status" value="1"/>
</dbReference>
<evidence type="ECO:0000256" key="1">
    <source>
        <dbReference type="ARBA" id="ARBA00012513"/>
    </source>
</evidence>
<dbReference type="InterPro" id="IPR000719">
    <property type="entry name" value="Prot_kinase_dom"/>
</dbReference>
<dbReference type="InterPro" id="IPR008271">
    <property type="entry name" value="Ser/Thr_kinase_AS"/>
</dbReference>
<evidence type="ECO:0000256" key="6">
    <source>
        <dbReference type="SAM" id="MobiDB-lite"/>
    </source>
</evidence>
<evidence type="ECO:0000256" key="3">
    <source>
        <dbReference type="ARBA" id="ARBA00022840"/>
    </source>
</evidence>
<dbReference type="GO" id="GO:0005524">
    <property type="term" value="F:ATP binding"/>
    <property type="evidence" value="ECO:0007669"/>
    <property type="project" value="UniProtKB-UniRule"/>
</dbReference>
<evidence type="ECO:0000313" key="8">
    <source>
        <dbReference type="EMBL" id="TKR64181.1"/>
    </source>
</evidence>
<keyword evidence="2 4" id="KW-0547">Nucleotide-binding</keyword>
<organism evidence="8 9">
    <name type="scientific">Steinernema carpocapsae</name>
    <name type="common">Entomopathogenic nematode</name>
    <dbReference type="NCBI Taxonomy" id="34508"/>
    <lineage>
        <taxon>Eukaryota</taxon>
        <taxon>Metazoa</taxon>
        <taxon>Ecdysozoa</taxon>
        <taxon>Nematoda</taxon>
        <taxon>Chromadorea</taxon>
        <taxon>Rhabditida</taxon>
        <taxon>Tylenchina</taxon>
        <taxon>Panagrolaimomorpha</taxon>
        <taxon>Strongyloidoidea</taxon>
        <taxon>Steinernematidae</taxon>
        <taxon>Steinernema</taxon>
    </lineage>
</organism>
<name>A0A4U5M5P1_STECR</name>
<protein>
    <recommendedName>
        <fullName evidence="1">non-specific serine/threonine protein kinase</fullName>
        <ecNumber evidence="1">2.7.11.1</ecNumber>
    </recommendedName>
</protein>